<keyword evidence="6" id="KW-0413">Isomerase</keyword>
<dbReference type="InterPro" id="IPR036900">
    <property type="entry name" value="A-D-PHexomutase_C_sf"/>
</dbReference>
<feature type="domain" description="Alpha-D-phosphohexomutase alpha/beta/alpha" evidence="9">
    <location>
        <begin position="9"/>
        <end position="145"/>
    </location>
</feature>
<keyword evidence="4 7" id="KW-0479">Metal-binding</keyword>
<evidence type="ECO:0000259" key="11">
    <source>
        <dbReference type="Pfam" id="PF02880"/>
    </source>
</evidence>
<comment type="similarity">
    <text evidence="2 7">Belongs to the phosphohexose mutase family.</text>
</comment>
<dbReference type="STRING" id="1801764.A2903_00205"/>
<dbReference type="InterPro" id="IPR005843">
    <property type="entry name" value="A-D-PHexomutase_C"/>
</dbReference>
<dbReference type="GO" id="GO:0000287">
    <property type="term" value="F:magnesium ion binding"/>
    <property type="evidence" value="ECO:0007669"/>
    <property type="project" value="InterPro"/>
</dbReference>
<evidence type="ECO:0000256" key="7">
    <source>
        <dbReference type="RuleBase" id="RU004326"/>
    </source>
</evidence>
<evidence type="ECO:0000313" key="13">
    <source>
        <dbReference type="Proteomes" id="UP000178184"/>
    </source>
</evidence>
<sequence length="470" mass="51651">MNLDRLTISGFRGLLGTELTDETVVLLVKAFIDPLLVSPLAGGESHNKKQTNKLHILIGRDGRESGIHIEEIIVKTLVENGINVTVGGILTTPSVLYLTKTLTFDAGIIITASHNPIEYNGLKFVNNDGFFVSHEFIQKMKDGINLGDMVPNNESVMGEIIYDSTLAKRYTDHIISSFSKLKTKMRVIVDPVNSSGSIMSPEFLRGLGCEVIMINDEPIGIFARQAEPNPQALLELGRATLGYAMDIGFGLDPDGDRLALVDENGIPVFEEYTLALCAKAVYEKLKKENVLSSAGPLVINLSSSNTSSDVAKEYGIETKRSKVGEANVVEKMIENNSMFGGEGSGGVIFRPVNFCRDSFVGMALILNLMEETGKKLSVLVDELPKYIMAKTKISQVIGDRLQVTENQKLKDLFKNGDLDDSDGLRFDFSDSSWIQIRASNTEPIVRIYGEAKTQERIDELVNLAKKTLSY</sequence>
<evidence type="ECO:0000256" key="1">
    <source>
        <dbReference type="ARBA" id="ARBA00001946"/>
    </source>
</evidence>
<dbReference type="Pfam" id="PF00408">
    <property type="entry name" value="PGM_PMM_IV"/>
    <property type="match status" value="1"/>
</dbReference>
<feature type="domain" description="Alpha-D-phosphohexomutase C-terminal" evidence="8">
    <location>
        <begin position="402"/>
        <end position="461"/>
    </location>
</feature>
<evidence type="ECO:0000313" key="12">
    <source>
        <dbReference type="EMBL" id="OGI83822.1"/>
    </source>
</evidence>
<comment type="caution">
    <text evidence="12">The sequence shown here is derived from an EMBL/GenBank/DDBJ whole genome shotgun (WGS) entry which is preliminary data.</text>
</comment>
<evidence type="ECO:0000256" key="3">
    <source>
        <dbReference type="ARBA" id="ARBA00022553"/>
    </source>
</evidence>
<dbReference type="InterPro" id="IPR005845">
    <property type="entry name" value="A-D-PHexomutase_a/b/a-II"/>
</dbReference>
<dbReference type="SUPFAM" id="SSF53738">
    <property type="entry name" value="Phosphoglucomutase, first 3 domains"/>
    <property type="match status" value="3"/>
</dbReference>
<dbReference type="GO" id="GO:0016868">
    <property type="term" value="F:intramolecular phosphotransferase activity"/>
    <property type="evidence" value="ECO:0007669"/>
    <property type="project" value="InterPro"/>
</dbReference>
<dbReference type="InterPro" id="IPR005844">
    <property type="entry name" value="A-D-PHexomutase_a/b/a-I"/>
</dbReference>
<dbReference type="Pfam" id="PF02880">
    <property type="entry name" value="PGM_PMM_III"/>
    <property type="match status" value="1"/>
</dbReference>
<gene>
    <name evidence="12" type="ORF">A2903_00205</name>
</gene>
<dbReference type="PROSITE" id="PS00710">
    <property type="entry name" value="PGM_PMM"/>
    <property type="match status" value="1"/>
</dbReference>
<evidence type="ECO:0000259" key="10">
    <source>
        <dbReference type="Pfam" id="PF02879"/>
    </source>
</evidence>
<organism evidence="12 13">
    <name type="scientific">Candidatus Nomurabacteria bacterium RIFCSPLOWO2_01_FULL_33_17</name>
    <dbReference type="NCBI Taxonomy" id="1801764"/>
    <lineage>
        <taxon>Bacteria</taxon>
        <taxon>Candidatus Nomuraibacteriota</taxon>
    </lineage>
</organism>
<evidence type="ECO:0000259" key="9">
    <source>
        <dbReference type="Pfam" id="PF02878"/>
    </source>
</evidence>
<dbReference type="InterPro" id="IPR016066">
    <property type="entry name" value="A-D-PHexomutase_CS"/>
</dbReference>
<dbReference type="InterPro" id="IPR005841">
    <property type="entry name" value="Alpha-D-phosphohexomutase_SF"/>
</dbReference>
<keyword evidence="5 7" id="KW-0460">Magnesium</keyword>
<dbReference type="InterPro" id="IPR005846">
    <property type="entry name" value="A-D-PHexomutase_a/b/a-III"/>
</dbReference>
<dbReference type="Gene3D" id="3.40.120.10">
    <property type="entry name" value="Alpha-D-Glucose-1,6-Bisphosphate, subunit A, domain 3"/>
    <property type="match status" value="3"/>
</dbReference>
<evidence type="ECO:0000256" key="5">
    <source>
        <dbReference type="ARBA" id="ARBA00022842"/>
    </source>
</evidence>
<accession>A0A1F6WPI6</accession>
<evidence type="ECO:0000256" key="6">
    <source>
        <dbReference type="ARBA" id="ARBA00023235"/>
    </source>
</evidence>
<reference evidence="12 13" key="1">
    <citation type="journal article" date="2016" name="Nat. Commun.">
        <title>Thousands of microbial genomes shed light on interconnected biogeochemical processes in an aquifer system.</title>
        <authorList>
            <person name="Anantharaman K."/>
            <person name="Brown C.T."/>
            <person name="Hug L.A."/>
            <person name="Sharon I."/>
            <person name="Castelle C.J."/>
            <person name="Probst A.J."/>
            <person name="Thomas B.C."/>
            <person name="Singh A."/>
            <person name="Wilkins M.J."/>
            <person name="Karaoz U."/>
            <person name="Brodie E.L."/>
            <person name="Williams K.H."/>
            <person name="Hubbard S.S."/>
            <person name="Banfield J.F."/>
        </authorList>
    </citation>
    <scope>NUCLEOTIDE SEQUENCE [LARGE SCALE GENOMIC DNA]</scope>
</reference>
<dbReference type="GO" id="GO:0005975">
    <property type="term" value="P:carbohydrate metabolic process"/>
    <property type="evidence" value="ECO:0007669"/>
    <property type="project" value="InterPro"/>
</dbReference>
<keyword evidence="3" id="KW-0597">Phosphoprotein</keyword>
<dbReference type="Gene3D" id="3.30.310.50">
    <property type="entry name" value="Alpha-D-phosphohexomutase, C-terminal domain"/>
    <property type="match status" value="1"/>
</dbReference>
<evidence type="ECO:0000259" key="8">
    <source>
        <dbReference type="Pfam" id="PF00408"/>
    </source>
</evidence>
<dbReference type="InterPro" id="IPR016055">
    <property type="entry name" value="A-D-PHexomutase_a/b/a-I/II/III"/>
</dbReference>
<dbReference type="Pfam" id="PF02879">
    <property type="entry name" value="PGM_PMM_II"/>
    <property type="match status" value="1"/>
</dbReference>
<comment type="cofactor">
    <cofactor evidence="1">
        <name>Mg(2+)</name>
        <dbReference type="ChEBI" id="CHEBI:18420"/>
    </cofactor>
</comment>
<feature type="domain" description="Alpha-D-phosphohexomutase alpha/beta/alpha" evidence="11">
    <location>
        <begin position="272"/>
        <end position="385"/>
    </location>
</feature>
<dbReference type="AlphaFoldDB" id="A0A1F6WPI6"/>
<name>A0A1F6WPI6_9BACT</name>
<evidence type="ECO:0000256" key="4">
    <source>
        <dbReference type="ARBA" id="ARBA00022723"/>
    </source>
</evidence>
<evidence type="ECO:0000256" key="2">
    <source>
        <dbReference type="ARBA" id="ARBA00010231"/>
    </source>
</evidence>
<dbReference type="Pfam" id="PF02878">
    <property type="entry name" value="PGM_PMM_I"/>
    <property type="match status" value="1"/>
</dbReference>
<protein>
    <recommendedName>
        <fullName evidence="14">Phosphoglucosamine mutase</fullName>
    </recommendedName>
</protein>
<proteinExistence type="inferred from homology"/>
<dbReference type="SUPFAM" id="SSF55957">
    <property type="entry name" value="Phosphoglucomutase, C-terminal domain"/>
    <property type="match status" value="1"/>
</dbReference>
<dbReference type="PANTHER" id="PTHR43771">
    <property type="entry name" value="PHOSPHOMANNOMUTASE"/>
    <property type="match status" value="1"/>
</dbReference>
<feature type="domain" description="Alpha-D-phosphohexomutase alpha/beta/alpha" evidence="10">
    <location>
        <begin position="169"/>
        <end position="265"/>
    </location>
</feature>
<dbReference type="EMBL" id="MFUO01000019">
    <property type="protein sequence ID" value="OGI83822.1"/>
    <property type="molecule type" value="Genomic_DNA"/>
</dbReference>
<dbReference type="PANTHER" id="PTHR43771:SF1">
    <property type="entry name" value="PHOSPHOMANNOMUTASE"/>
    <property type="match status" value="1"/>
</dbReference>
<dbReference type="PRINTS" id="PR00509">
    <property type="entry name" value="PGMPMM"/>
</dbReference>
<dbReference type="Proteomes" id="UP000178184">
    <property type="component" value="Unassembled WGS sequence"/>
</dbReference>
<evidence type="ECO:0008006" key="14">
    <source>
        <dbReference type="Google" id="ProtNLM"/>
    </source>
</evidence>